<keyword evidence="5" id="KW-1185">Reference proteome</keyword>
<protein>
    <submittedName>
        <fullName evidence="4">Kelch repeat</fullName>
    </submittedName>
</protein>
<dbReference type="PROSITE" id="PS50097">
    <property type="entry name" value="BTB"/>
    <property type="match status" value="1"/>
</dbReference>
<keyword evidence="2" id="KW-0677">Repeat</keyword>
<dbReference type="Gene3D" id="3.30.710.10">
    <property type="entry name" value="Potassium Channel Kv1.1, Chain A"/>
    <property type="match status" value="1"/>
</dbReference>
<dbReference type="SUPFAM" id="SSF117281">
    <property type="entry name" value="Kelch motif"/>
    <property type="match status" value="2"/>
</dbReference>
<dbReference type="PANTHER" id="PTHR46376:SF1">
    <property type="entry name" value="LEUCINE-ZIPPER-LIKE TRANSCRIPTIONAL REGULATOR 1"/>
    <property type="match status" value="1"/>
</dbReference>
<dbReference type="InterPro" id="IPR015915">
    <property type="entry name" value="Kelch-typ_b-propeller"/>
</dbReference>
<dbReference type="Proteomes" id="UP000039865">
    <property type="component" value="Unassembled WGS sequence"/>
</dbReference>
<dbReference type="InterPro" id="IPR006652">
    <property type="entry name" value="Kelch_1"/>
</dbReference>
<name>A0A078AY06_STYLE</name>
<dbReference type="InterPro" id="IPR011705">
    <property type="entry name" value="BACK"/>
</dbReference>
<dbReference type="InterPro" id="IPR051568">
    <property type="entry name" value="LZTR1/Attractin"/>
</dbReference>
<dbReference type="InParanoid" id="A0A078AY06"/>
<organism evidence="4 5">
    <name type="scientific">Stylonychia lemnae</name>
    <name type="common">Ciliate</name>
    <dbReference type="NCBI Taxonomy" id="5949"/>
    <lineage>
        <taxon>Eukaryota</taxon>
        <taxon>Sar</taxon>
        <taxon>Alveolata</taxon>
        <taxon>Ciliophora</taxon>
        <taxon>Intramacronucleata</taxon>
        <taxon>Spirotrichea</taxon>
        <taxon>Stichotrichia</taxon>
        <taxon>Sporadotrichida</taxon>
        <taxon>Oxytrichidae</taxon>
        <taxon>Stylonychinae</taxon>
        <taxon>Stylonychia</taxon>
    </lineage>
</organism>
<sequence length="529" mass="60511">MNQHNIPFNSSMSSFMSAASQPSVQDSEFNQNTQYSPEQQDYCWQMIKINGQPPTTRNCHSSTQFGQYLIIFGGREGDGKKRIVNDIYIFDTEKSNWFQPKIDKSKLPQLRMGHSSQLWKGTHIIIYGGWNGAQVLSDVIFIDLRKGIDKLQIVIPSMIRGEAPMRQFHTANIIDNQMYVFGGGDGKYWLNDLLIFDLVNLEWSGPVQTNGIAPVGRLQHSAISYEKKIFICGGEPDQFRQLNDIFYLDTSNLTWSKPQVTGDEPSARVSTTGCLIDSRIYYFGGYDGVQWMNDVHVFDIENNRWSKIETYGYKPRPRCRHTANIVKGQLYIFGGNDCELSFNDILALPIGVQVPEPTILKDMIGMLENGTFADVTFVLGESRIKAHKCILASRCSFFASMFTVGMRESQESVITVQDISASTFKKLLEFIYTDSFQFQHLGQDQVIDVMVAANRYGLDRLKRLCEKFLVKHIDLDNVIELLYLSDMHQAIELKRMCINFTMAYFDIVTKKEEFKKLSKSILLELLQNK</sequence>
<dbReference type="SUPFAM" id="SSF54695">
    <property type="entry name" value="POZ domain"/>
    <property type="match status" value="1"/>
</dbReference>
<reference evidence="4 5" key="1">
    <citation type="submission" date="2014-06" db="EMBL/GenBank/DDBJ databases">
        <authorList>
            <person name="Swart Estienne"/>
        </authorList>
    </citation>
    <scope>NUCLEOTIDE SEQUENCE [LARGE SCALE GENOMIC DNA]</scope>
    <source>
        <strain evidence="4 5">130c</strain>
    </source>
</reference>
<dbReference type="InterPro" id="IPR011333">
    <property type="entry name" value="SKP1/BTB/POZ_sf"/>
</dbReference>
<feature type="domain" description="BTB" evidence="3">
    <location>
        <begin position="373"/>
        <end position="440"/>
    </location>
</feature>
<dbReference type="Pfam" id="PF24681">
    <property type="entry name" value="Kelch_KLHDC2_KLHL20_DRC7"/>
    <property type="match status" value="2"/>
</dbReference>
<evidence type="ECO:0000313" key="4">
    <source>
        <dbReference type="EMBL" id="CDW85668.1"/>
    </source>
</evidence>
<gene>
    <name evidence="4" type="primary">Contig6986.g7474</name>
    <name evidence="4" type="ORF">STYLEM_14753</name>
</gene>
<dbReference type="InterPro" id="IPR000210">
    <property type="entry name" value="BTB/POZ_dom"/>
</dbReference>
<dbReference type="CDD" id="cd18294">
    <property type="entry name" value="BTB_POZ_BTBD19"/>
    <property type="match status" value="1"/>
</dbReference>
<dbReference type="Pfam" id="PF01344">
    <property type="entry name" value="Kelch_1"/>
    <property type="match status" value="1"/>
</dbReference>
<evidence type="ECO:0000259" key="3">
    <source>
        <dbReference type="PROSITE" id="PS50097"/>
    </source>
</evidence>
<dbReference type="EMBL" id="CCKQ01013946">
    <property type="protein sequence ID" value="CDW85668.1"/>
    <property type="molecule type" value="Genomic_DNA"/>
</dbReference>
<proteinExistence type="predicted"/>
<dbReference type="GO" id="GO:0005794">
    <property type="term" value="C:Golgi apparatus"/>
    <property type="evidence" value="ECO:0007669"/>
    <property type="project" value="TreeGrafter"/>
</dbReference>
<dbReference type="OrthoDB" id="10251809at2759"/>
<evidence type="ECO:0000256" key="2">
    <source>
        <dbReference type="ARBA" id="ARBA00022737"/>
    </source>
</evidence>
<evidence type="ECO:0000256" key="1">
    <source>
        <dbReference type="ARBA" id="ARBA00022441"/>
    </source>
</evidence>
<dbReference type="Pfam" id="PF07707">
    <property type="entry name" value="BACK"/>
    <property type="match status" value="1"/>
</dbReference>
<dbReference type="Gene3D" id="2.120.10.80">
    <property type="entry name" value="Kelch-type beta propeller"/>
    <property type="match status" value="2"/>
</dbReference>
<evidence type="ECO:0000313" key="5">
    <source>
        <dbReference type="Proteomes" id="UP000039865"/>
    </source>
</evidence>
<dbReference type="AlphaFoldDB" id="A0A078AY06"/>
<keyword evidence="1" id="KW-0880">Kelch repeat</keyword>
<dbReference type="CDD" id="cd14733">
    <property type="entry name" value="BACK"/>
    <property type="match status" value="1"/>
</dbReference>
<dbReference type="Pfam" id="PF00651">
    <property type="entry name" value="BTB"/>
    <property type="match status" value="1"/>
</dbReference>
<dbReference type="OMA" id="PHFRCSS"/>
<accession>A0A078AY06</accession>
<dbReference type="PANTHER" id="PTHR46376">
    <property type="entry name" value="LEUCINE-ZIPPER-LIKE TRANSCRIPTIONAL REGULATOR 1"/>
    <property type="match status" value="1"/>
</dbReference>
<dbReference type="SMART" id="SM00225">
    <property type="entry name" value="BTB"/>
    <property type="match status" value="1"/>
</dbReference>